<comment type="caution">
    <text evidence="1">The sequence shown here is derived from an EMBL/GenBank/DDBJ whole genome shotgun (WGS) entry which is preliminary data.</text>
</comment>
<protein>
    <submittedName>
        <fullName evidence="1">Uncharacterized protein</fullName>
    </submittedName>
</protein>
<name>A0A081K8F7_9GAMM</name>
<dbReference type="STRING" id="305900.GV64_06515"/>
<dbReference type="RefSeq" id="WP_020580998.1">
    <property type="nucleotide sequence ID" value="NZ_JOJP01000001.1"/>
</dbReference>
<accession>A0A081K8F7</accession>
<dbReference type="AlphaFoldDB" id="A0A081K8F7"/>
<evidence type="ECO:0000313" key="1">
    <source>
        <dbReference type="EMBL" id="KEI70433.1"/>
    </source>
</evidence>
<organism evidence="1 2">
    <name type="scientific">Endozoicomonas elysicola</name>
    <dbReference type="NCBI Taxonomy" id="305900"/>
    <lineage>
        <taxon>Bacteria</taxon>
        <taxon>Pseudomonadati</taxon>
        <taxon>Pseudomonadota</taxon>
        <taxon>Gammaproteobacteria</taxon>
        <taxon>Oceanospirillales</taxon>
        <taxon>Endozoicomonadaceae</taxon>
        <taxon>Endozoicomonas</taxon>
    </lineage>
</organism>
<proteinExistence type="predicted"/>
<evidence type="ECO:0000313" key="2">
    <source>
        <dbReference type="Proteomes" id="UP000027997"/>
    </source>
</evidence>
<reference evidence="1 2" key="1">
    <citation type="submission" date="2014-06" db="EMBL/GenBank/DDBJ databases">
        <title>Whole Genome Sequences of Three Symbiotic Endozoicomonas Bacteria.</title>
        <authorList>
            <person name="Neave M.J."/>
            <person name="Apprill A."/>
            <person name="Voolstra C.R."/>
        </authorList>
    </citation>
    <scope>NUCLEOTIDE SEQUENCE [LARGE SCALE GENOMIC DNA]</scope>
    <source>
        <strain evidence="1 2">DSM 22380</strain>
    </source>
</reference>
<sequence length="83" mass="9826">MQEYIKKEEFEAFQSHVLSQFRDIVELFCKQQAHMERHLECTERTQKHLDTFVARMDHLCQFIQSVSDSVEGKPGEHTNSSCH</sequence>
<gene>
    <name evidence="1" type="ORF">GV64_06515</name>
</gene>
<dbReference type="Proteomes" id="UP000027997">
    <property type="component" value="Unassembled WGS sequence"/>
</dbReference>
<dbReference type="EMBL" id="JOJP01000001">
    <property type="protein sequence ID" value="KEI70433.1"/>
    <property type="molecule type" value="Genomic_DNA"/>
</dbReference>
<keyword evidence="2" id="KW-1185">Reference proteome</keyword>